<dbReference type="InterPro" id="IPR050721">
    <property type="entry name" value="Trk_Ktr_HKT_K-transport"/>
</dbReference>
<feature type="transmembrane region" description="Helical" evidence="2">
    <location>
        <begin position="47"/>
        <end position="65"/>
    </location>
</feature>
<name>A0ABW2K7J4_9BACI</name>
<sequence length="332" mass="37904">MQQWLRLYFQLPVFLRLLGTVLLFMVFYGVVIHTIEPGTFTTVFDGIWWAFITGATVGYGDYVPLTTAGRIITILLILTGGGLITFYMATLSAATVQHERDLSRGRVQYKGKHHIVIIGWNERTRQLIDMMEKNNSEEYIVLIDRSMKRLYENHSNVHFVHGDATMEETMEKANLKEAKTAIITADPSKAEHSADQSVIHQTVALKGHHPSLFIIAEVLTDKQKINAERAGANTVIRSNDFMSSLLYHELYHTDPVEPFQLLLELLTSRQFHEESVPLVLKDQSMKEAVIHYLEQGSVIVGYRQNKKLHFVVDHLIPLEKVQTLILLIPLRT</sequence>
<evidence type="ECO:0000256" key="1">
    <source>
        <dbReference type="ARBA" id="ARBA00004651"/>
    </source>
</evidence>
<dbReference type="Gene3D" id="1.10.287.70">
    <property type="match status" value="1"/>
</dbReference>
<evidence type="ECO:0000313" key="4">
    <source>
        <dbReference type="EMBL" id="MFC7322145.1"/>
    </source>
</evidence>
<feature type="domain" description="RCK N-terminal" evidence="3">
    <location>
        <begin position="112"/>
        <end position="237"/>
    </location>
</feature>
<dbReference type="InterPro" id="IPR003148">
    <property type="entry name" value="RCK_N"/>
</dbReference>
<dbReference type="GO" id="GO:0034220">
    <property type="term" value="P:monoatomic ion transmembrane transport"/>
    <property type="evidence" value="ECO:0007669"/>
    <property type="project" value="UniProtKB-KW"/>
</dbReference>
<organism evidence="4 5">
    <name type="scientific">Halobacillus campisalis</name>
    <dbReference type="NCBI Taxonomy" id="435909"/>
    <lineage>
        <taxon>Bacteria</taxon>
        <taxon>Bacillati</taxon>
        <taxon>Bacillota</taxon>
        <taxon>Bacilli</taxon>
        <taxon>Bacillales</taxon>
        <taxon>Bacillaceae</taxon>
        <taxon>Halobacillus</taxon>
    </lineage>
</organism>
<keyword evidence="2" id="KW-1133">Transmembrane helix</keyword>
<dbReference type="SUPFAM" id="SSF81324">
    <property type="entry name" value="Voltage-gated potassium channels"/>
    <property type="match status" value="1"/>
</dbReference>
<keyword evidence="2" id="KW-0472">Membrane</keyword>
<dbReference type="PANTHER" id="PTHR43833">
    <property type="entry name" value="POTASSIUM CHANNEL PROTEIN 2-RELATED-RELATED"/>
    <property type="match status" value="1"/>
</dbReference>
<proteinExistence type="predicted"/>
<feature type="transmembrane region" description="Helical" evidence="2">
    <location>
        <begin position="13"/>
        <end position="35"/>
    </location>
</feature>
<dbReference type="SUPFAM" id="SSF51735">
    <property type="entry name" value="NAD(P)-binding Rossmann-fold domains"/>
    <property type="match status" value="1"/>
</dbReference>
<keyword evidence="2" id="KW-0812">Transmembrane</keyword>
<keyword evidence="5" id="KW-1185">Reference proteome</keyword>
<evidence type="ECO:0000259" key="3">
    <source>
        <dbReference type="PROSITE" id="PS51201"/>
    </source>
</evidence>
<accession>A0ABW2K7J4</accession>
<dbReference type="Pfam" id="PF02254">
    <property type="entry name" value="TrkA_N"/>
    <property type="match status" value="1"/>
</dbReference>
<protein>
    <submittedName>
        <fullName evidence="4">Potassium channel family protein</fullName>
    </submittedName>
</protein>
<dbReference type="PROSITE" id="PS51201">
    <property type="entry name" value="RCK_N"/>
    <property type="match status" value="1"/>
</dbReference>
<dbReference type="RefSeq" id="WP_289215999.1">
    <property type="nucleotide sequence ID" value="NZ_JAPVRC010000004.1"/>
</dbReference>
<comment type="subcellular location">
    <subcellularLocation>
        <location evidence="1">Cell membrane</location>
        <topology evidence="1">Multi-pass membrane protein</topology>
    </subcellularLocation>
</comment>
<dbReference type="PANTHER" id="PTHR43833:SF9">
    <property type="entry name" value="POTASSIUM CHANNEL PROTEIN YUGO-RELATED"/>
    <property type="match status" value="1"/>
</dbReference>
<feature type="transmembrane region" description="Helical" evidence="2">
    <location>
        <begin position="71"/>
        <end position="96"/>
    </location>
</feature>
<reference evidence="5" key="1">
    <citation type="journal article" date="2019" name="Int. J. Syst. Evol. Microbiol.">
        <title>The Global Catalogue of Microorganisms (GCM) 10K type strain sequencing project: providing services to taxonomists for standard genome sequencing and annotation.</title>
        <authorList>
            <consortium name="The Broad Institute Genomics Platform"/>
            <consortium name="The Broad Institute Genome Sequencing Center for Infectious Disease"/>
            <person name="Wu L."/>
            <person name="Ma J."/>
        </authorList>
    </citation>
    <scope>NUCLEOTIDE SEQUENCE [LARGE SCALE GENOMIC DNA]</scope>
    <source>
        <strain evidence="5">CCUG 73951</strain>
    </source>
</reference>
<keyword evidence="4" id="KW-0407">Ion channel</keyword>
<keyword evidence="4" id="KW-0813">Transport</keyword>
<comment type="caution">
    <text evidence="4">The sequence shown here is derived from an EMBL/GenBank/DDBJ whole genome shotgun (WGS) entry which is preliminary data.</text>
</comment>
<gene>
    <name evidence="4" type="ORF">ACFQMN_14815</name>
</gene>
<keyword evidence="4" id="KW-0406">Ion transport</keyword>
<dbReference type="Proteomes" id="UP001596494">
    <property type="component" value="Unassembled WGS sequence"/>
</dbReference>
<evidence type="ECO:0000313" key="5">
    <source>
        <dbReference type="Proteomes" id="UP001596494"/>
    </source>
</evidence>
<dbReference type="Pfam" id="PF07885">
    <property type="entry name" value="Ion_trans_2"/>
    <property type="match status" value="1"/>
</dbReference>
<dbReference type="InterPro" id="IPR036291">
    <property type="entry name" value="NAD(P)-bd_dom_sf"/>
</dbReference>
<dbReference type="EMBL" id="JBHTBY010000013">
    <property type="protein sequence ID" value="MFC7322145.1"/>
    <property type="molecule type" value="Genomic_DNA"/>
</dbReference>
<dbReference type="InterPro" id="IPR013099">
    <property type="entry name" value="K_chnl_dom"/>
</dbReference>
<evidence type="ECO:0000256" key="2">
    <source>
        <dbReference type="SAM" id="Phobius"/>
    </source>
</evidence>
<dbReference type="Gene3D" id="3.40.50.720">
    <property type="entry name" value="NAD(P)-binding Rossmann-like Domain"/>
    <property type="match status" value="1"/>
</dbReference>